<dbReference type="RefSeq" id="WP_167838596.1">
    <property type="nucleotide sequence ID" value="NZ_CP047616.1"/>
</dbReference>
<dbReference type="Gene3D" id="3.40.630.190">
    <property type="entry name" value="LCP protein"/>
    <property type="match status" value="1"/>
</dbReference>
<dbReference type="Pfam" id="PF03816">
    <property type="entry name" value="LytR_cpsA_psr"/>
    <property type="match status" value="1"/>
</dbReference>
<proteinExistence type="inferred from homology"/>
<evidence type="ECO:0000313" key="2">
    <source>
        <dbReference type="EMBL" id="QIW53512.1"/>
    </source>
</evidence>
<dbReference type="EMBL" id="CP047616">
    <property type="protein sequence ID" value="QIW53512.1"/>
    <property type="molecule type" value="Genomic_DNA"/>
</dbReference>
<comment type="similarity">
    <text evidence="1">Belongs to the LytR/CpsA/Psr (LCP) family.</text>
</comment>
<accession>A0A6H0UCK0</accession>
<dbReference type="InterPro" id="IPR004474">
    <property type="entry name" value="LytR_CpsA_psr"/>
</dbReference>
<dbReference type="Proteomes" id="UP000501945">
    <property type="component" value="Chromosome"/>
</dbReference>
<dbReference type="AlphaFoldDB" id="A0A6H0UCK0"/>
<dbReference type="InterPro" id="IPR050922">
    <property type="entry name" value="LytR/CpsA/Psr_CW_biosynth"/>
</dbReference>
<reference evidence="2 3" key="1">
    <citation type="submission" date="2019-12" db="EMBL/GenBank/DDBJ databases">
        <title>Whole genome sequences of Lactococcus raffinolactis strains isolated from sewage.</title>
        <authorList>
            <person name="Ybazeta G."/>
            <person name="Ross M."/>
            <person name="Brabant-Kirwan D."/>
            <person name="Saleh M."/>
            <person name="Dillon J.A."/>
            <person name="Splinter K."/>
            <person name="Nokhbeh R."/>
        </authorList>
    </citation>
    <scope>NUCLEOTIDE SEQUENCE [LARGE SCALE GENOMIC DNA]</scope>
    <source>
        <strain evidence="2 3">Lr_19_5</strain>
    </source>
</reference>
<gene>
    <name evidence="2" type="ORF">GU336_04790</name>
</gene>
<dbReference type="PANTHER" id="PTHR33392">
    <property type="entry name" value="POLYISOPRENYL-TEICHOIC ACID--PEPTIDOGLYCAN TEICHOIC ACID TRANSFERASE TAGU"/>
    <property type="match status" value="1"/>
</dbReference>
<organism evidence="2 3">
    <name type="scientific">Pseudolactococcus raffinolactis</name>
    <dbReference type="NCBI Taxonomy" id="1366"/>
    <lineage>
        <taxon>Bacteria</taxon>
        <taxon>Bacillati</taxon>
        <taxon>Bacillota</taxon>
        <taxon>Bacilli</taxon>
        <taxon>Lactobacillales</taxon>
        <taxon>Streptococcaceae</taxon>
        <taxon>Pseudolactococcus</taxon>
    </lineage>
</organism>
<sequence>METRRRRAERIPEKKVKTKNKKKHRGLKIFGLIVLLIALIGGAIGGKGYLDVKKASEKSYQPIDRKTSAKLPSLKSKSPFSFLFLGVNGKTANDILVLTVNPKQNKTTVVSLNRNIYLQSEATTLKELYGTKGTAGEVDALQTLLGVEIPRYMTFDMRGLGDFVEAVGGVDVQNDTNFISSGYEFKPGTLNLKKVDEVKAFLTKVSGPNDDPAKAESSLIDREQSVLIAIIPKMKSANTLLKYKKFVTAFGDNIKTDFVFGNIKALGVNYNGVLGNITKENLKPIETTIDGKVQKILSEDLINKAHDRIEAALNE</sequence>
<evidence type="ECO:0000313" key="3">
    <source>
        <dbReference type="Proteomes" id="UP000501945"/>
    </source>
</evidence>
<name>A0A6H0UCK0_9LACT</name>
<protein>
    <submittedName>
        <fullName evidence="2">Uncharacterized protein</fullName>
    </submittedName>
</protein>
<dbReference type="PANTHER" id="PTHR33392:SF6">
    <property type="entry name" value="POLYISOPRENYL-TEICHOIC ACID--PEPTIDOGLYCAN TEICHOIC ACID TRANSFERASE TAGU"/>
    <property type="match status" value="1"/>
</dbReference>
<evidence type="ECO:0000256" key="1">
    <source>
        <dbReference type="ARBA" id="ARBA00006068"/>
    </source>
</evidence>